<keyword evidence="1" id="KW-0472">Membrane</keyword>
<organism evidence="3 4">
    <name type="scientific">Ambrosiozyma monospora</name>
    <name type="common">Yeast</name>
    <name type="synonym">Endomycopsis monosporus</name>
    <dbReference type="NCBI Taxonomy" id="43982"/>
    <lineage>
        <taxon>Eukaryota</taxon>
        <taxon>Fungi</taxon>
        <taxon>Dikarya</taxon>
        <taxon>Ascomycota</taxon>
        <taxon>Saccharomycotina</taxon>
        <taxon>Pichiomycetes</taxon>
        <taxon>Pichiales</taxon>
        <taxon>Pichiaceae</taxon>
        <taxon>Ambrosiozyma</taxon>
    </lineage>
</organism>
<sequence length="273" mass="32028">MWTHNDELLPDWGFNQQEVNGNKKVADADNYWTIDNIIGLKGTRAVYVPKQVKTIPFLAKWYELQLTMFEQNNKLSSEHPYASEPQSWPLSLAGVSFWTKSESREQIYFIGNIFGWWLEMLLIIAYCAVVLADVLTRRREIYILTDRARARLYHNISFFFCGWVTHYFPFFLMSRQKFLHHYLPAHLLAALFAASFLEFLFTDNRTPDASDPKKKDTSGKLYTFAYLSAIVALLSALIWCFIFFSPLTYGNVSLNIEEILKRQWFDIKLHFAK</sequence>
<keyword evidence="1" id="KW-0812">Transmembrane</keyword>
<keyword evidence="1" id="KW-0808">Transferase</keyword>
<evidence type="ECO:0000259" key="2">
    <source>
        <dbReference type="Pfam" id="PF16192"/>
    </source>
</evidence>
<accession>A0A9W6YYL9</accession>
<reference evidence="3" key="1">
    <citation type="submission" date="2023-04" db="EMBL/GenBank/DDBJ databases">
        <title>Ambrosiozyma monospora NBRC 1965.</title>
        <authorList>
            <person name="Ichikawa N."/>
            <person name="Sato H."/>
            <person name="Tonouchi N."/>
        </authorList>
    </citation>
    <scope>NUCLEOTIDE SEQUENCE</scope>
    <source>
        <strain evidence="3">NBRC 1965</strain>
    </source>
</reference>
<keyword evidence="1" id="KW-0256">Endoplasmic reticulum</keyword>
<dbReference type="GO" id="GO:0005789">
    <property type="term" value="C:endoplasmic reticulum membrane"/>
    <property type="evidence" value="ECO:0007669"/>
    <property type="project" value="UniProtKB-SubCell"/>
</dbReference>
<dbReference type="InterPro" id="IPR036300">
    <property type="entry name" value="MIR_dom_sf"/>
</dbReference>
<evidence type="ECO:0000313" key="4">
    <source>
        <dbReference type="Proteomes" id="UP001165063"/>
    </source>
</evidence>
<feature type="transmembrane region" description="Helical" evidence="1">
    <location>
        <begin position="221"/>
        <end position="244"/>
    </location>
</feature>
<name>A0A9W6YYL9_AMBMO</name>
<feature type="transmembrane region" description="Helical" evidence="1">
    <location>
        <begin position="152"/>
        <end position="170"/>
    </location>
</feature>
<feature type="domain" description="Protein O-mannosyl-transferase C-terminal four TM" evidence="2">
    <location>
        <begin position="57"/>
        <end position="266"/>
    </location>
</feature>
<dbReference type="Gene3D" id="2.80.10.50">
    <property type="match status" value="1"/>
</dbReference>
<comment type="pathway">
    <text evidence="1">Protein modification; protein glycosylation.</text>
</comment>
<dbReference type="PANTHER" id="PTHR10050:SF51">
    <property type="entry name" value="PROTEIN O-MANNOSYL-TRANSFERASE 1"/>
    <property type="match status" value="1"/>
</dbReference>
<comment type="caution">
    <text evidence="3">The sequence shown here is derived from an EMBL/GenBank/DDBJ whole genome shotgun (WGS) entry which is preliminary data.</text>
</comment>
<comment type="function">
    <text evidence="1">Transfers mannose from Dol-P-mannose to Ser or Thr residues on proteins.</text>
</comment>
<dbReference type="EC" id="2.4.1.109" evidence="1"/>
<keyword evidence="1" id="KW-0328">Glycosyltransferase</keyword>
<dbReference type="OrthoDB" id="292747at2759"/>
<evidence type="ECO:0000313" key="3">
    <source>
        <dbReference type="EMBL" id="GMG38792.1"/>
    </source>
</evidence>
<keyword evidence="4" id="KW-1185">Reference proteome</keyword>
<feature type="transmembrane region" description="Helical" evidence="1">
    <location>
        <begin position="107"/>
        <end position="131"/>
    </location>
</feature>
<dbReference type="PANTHER" id="PTHR10050">
    <property type="entry name" value="DOLICHYL-PHOSPHATE-MANNOSE--PROTEIN MANNOSYLTRANSFERASE"/>
    <property type="match status" value="1"/>
</dbReference>
<dbReference type="AlphaFoldDB" id="A0A9W6YYL9"/>
<dbReference type="InterPro" id="IPR032421">
    <property type="entry name" value="PMT_4TMC"/>
</dbReference>
<comment type="similarity">
    <text evidence="1">Belongs to the glycosyltransferase 39 family.</text>
</comment>
<proteinExistence type="inferred from homology"/>
<evidence type="ECO:0000256" key="1">
    <source>
        <dbReference type="RuleBase" id="RU367007"/>
    </source>
</evidence>
<dbReference type="GO" id="GO:0004169">
    <property type="term" value="F:dolichyl-phosphate-mannose-protein mannosyltransferase activity"/>
    <property type="evidence" value="ECO:0007669"/>
    <property type="project" value="UniProtKB-UniRule"/>
</dbReference>
<protein>
    <recommendedName>
        <fullName evidence="1">Dolichyl-phosphate-mannose--protein mannosyltransferase</fullName>
        <ecNumber evidence="1">2.4.1.109</ecNumber>
    </recommendedName>
</protein>
<comment type="catalytic activity">
    <reaction evidence="1">
        <text>a di-trans,poly-cis-dolichyl beta-D-mannosyl phosphate + L-threonyl-[protein] = 3-O-(alpha-D-mannosyl)-L-threonyl-[protein] + a di-trans,poly-cis-dolichyl phosphate + H(+)</text>
        <dbReference type="Rhea" id="RHEA:53396"/>
        <dbReference type="Rhea" id="RHEA-COMP:11060"/>
        <dbReference type="Rhea" id="RHEA-COMP:13547"/>
        <dbReference type="Rhea" id="RHEA-COMP:19498"/>
        <dbReference type="Rhea" id="RHEA-COMP:19501"/>
        <dbReference type="ChEBI" id="CHEBI:15378"/>
        <dbReference type="ChEBI" id="CHEBI:30013"/>
        <dbReference type="ChEBI" id="CHEBI:57683"/>
        <dbReference type="ChEBI" id="CHEBI:58211"/>
        <dbReference type="ChEBI" id="CHEBI:137323"/>
        <dbReference type="EC" id="2.4.1.109"/>
    </reaction>
</comment>
<dbReference type="Proteomes" id="UP001165063">
    <property type="component" value="Unassembled WGS sequence"/>
</dbReference>
<dbReference type="SUPFAM" id="SSF82109">
    <property type="entry name" value="MIR domain"/>
    <property type="match status" value="1"/>
</dbReference>
<feature type="transmembrane region" description="Helical" evidence="1">
    <location>
        <begin position="182"/>
        <end position="201"/>
    </location>
</feature>
<keyword evidence="1" id="KW-1133">Transmembrane helix</keyword>
<comment type="caution">
    <text evidence="1">Lacks conserved residue(s) required for the propagation of feature annotation.</text>
</comment>
<comment type="catalytic activity">
    <reaction evidence="1">
        <text>a di-trans,poly-cis-dolichyl beta-D-mannosyl phosphate + L-seryl-[protein] = 3-O-(alpha-D-mannosyl)-L-seryl-[protein] + a di-trans,poly-cis-dolichyl phosphate + H(+)</text>
        <dbReference type="Rhea" id="RHEA:17377"/>
        <dbReference type="Rhea" id="RHEA-COMP:9863"/>
        <dbReference type="Rhea" id="RHEA-COMP:13546"/>
        <dbReference type="Rhea" id="RHEA-COMP:19498"/>
        <dbReference type="Rhea" id="RHEA-COMP:19501"/>
        <dbReference type="ChEBI" id="CHEBI:15378"/>
        <dbReference type="ChEBI" id="CHEBI:29999"/>
        <dbReference type="ChEBI" id="CHEBI:57683"/>
        <dbReference type="ChEBI" id="CHEBI:58211"/>
        <dbReference type="ChEBI" id="CHEBI:137321"/>
        <dbReference type="EC" id="2.4.1.109"/>
    </reaction>
</comment>
<dbReference type="Pfam" id="PF16192">
    <property type="entry name" value="PMT_4TMC"/>
    <property type="match status" value="1"/>
</dbReference>
<dbReference type="InterPro" id="IPR027005">
    <property type="entry name" value="PMT-like"/>
</dbReference>
<comment type="subcellular location">
    <subcellularLocation>
        <location evidence="1">Endoplasmic reticulum membrane</location>
        <topology evidence="1">Multi-pass membrane protein</topology>
    </subcellularLocation>
</comment>
<dbReference type="EMBL" id="BSXU01002609">
    <property type="protein sequence ID" value="GMG38792.1"/>
    <property type="molecule type" value="Genomic_DNA"/>
</dbReference>
<gene>
    <name evidence="3" type="ORF">Amon01_000502500</name>
</gene>